<evidence type="ECO:0000313" key="1">
    <source>
        <dbReference type="EMBL" id="ACY14458.1"/>
    </source>
</evidence>
<proteinExistence type="predicted"/>
<dbReference type="HOGENOM" id="CLU_375431_0_0_7"/>
<dbReference type="EMBL" id="CP001804">
    <property type="protein sequence ID" value="ACY14458.1"/>
    <property type="molecule type" value="Genomic_DNA"/>
</dbReference>
<dbReference type="STRING" id="502025.Hoch_1911"/>
<name>D0LYY8_HALO1</name>
<dbReference type="Proteomes" id="UP000001880">
    <property type="component" value="Chromosome"/>
</dbReference>
<organism evidence="1 2">
    <name type="scientific">Haliangium ochraceum (strain DSM 14365 / JCM 11303 / SMP-2)</name>
    <dbReference type="NCBI Taxonomy" id="502025"/>
    <lineage>
        <taxon>Bacteria</taxon>
        <taxon>Pseudomonadati</taxon>
        <taxon>Myxococcota</taxon>
        <taxon>Polyangia</taxon>
        <taxon>Haliangiales</taxon>
        <taxon>Kofleriaceae</taxon>
        <taxon>Haliangium</taxon>
    </lineage>
</organism>
<dbReference type="AlphaFoldDB" id="D0LYY8"/>
<evidence type="ECO:0008006" key="3">
    <source>
        <dbReference type="Google" id="ProtNLM"/>
    </source>
</evidence>
<evidence type="ECO:0000313" key="2">
    <source>
        <dbReference type="Proteomes" id="UP000001880"/>
    </source>
</evidence>
<protein>
    <recommendedName>
        <fullName evidence="3">Lipoprotein</fullName>
    </recommendedName>
</protein>
<reference evidence="1 2" key="1">
    <citation type="journal article" date="2010" name="Stand. Genomic Sci.">
        <title>Complete genome sequence of Haliangium ochraceum type strain (SMP-2).</title>
        <authorList>
            <consortium name="US DOE Joint Genome Institute (JGI-PGF)"/>
            <person name="Ivanova N."/>
            <person name="Daum C."/>
            <person name="Lang E."/>
            <person name="Abt B."/>
            <person name="Kopitz M."/>
            <person name="Saunders E."/>
            <person name="Lapidus A."/>
            <person name="Lucas S."/>
            <person name="Glavina Del Rio T."/>
            <person name="Nolan M."/>
            <person name="Tice H."/>
            <person name="Copeland A."/>
            <person name="Cheng J.F."/>
            <person name="Chen F."/>
            <person name="Bruce D."/>
            <person name="Goodwin L."/>
            <person name="Pitluck S."/>
            <person name="Mavromatis K."/>
            <person name="Pati A."/>
            <person name="Mikhailova N."/>
            <person name="Chen A."/>
            <person name="Palaniappan K."/>
            <person name="Land M."/>
            <person name="Hauser L."/>
            <person name="Chang Y.J."/>
            <person name="Jeffries C.D."/>
            <person name="Detter J.C."/>
            <person name="Brettin T."/>
            <person name="Rohde M."/>
            <person name="Goker M."/>
            <person name="Bristow J."/>
            <person name="Markowitz V."/>
            <person name="Eisen J.A."/>
            <person name="Hugenholtz P."/>
            <person name="Kyrpides N.C."/>
            <person name="Klenk H.P."/>
        </authorList>
    </citation>
    <scope>NUCLEOTIDE SEQUENCE [LARGE SCALE GENOMIC DNA]</scope>
    <source>
        <strain evidence="2">DSM 14365 / CIP 107738 / JCM 11303 / AJ 13395 / SMP-2</strain>
    </source>
</reference>
<keyword evidence="2" id="KW-1185">Reference proteome</keyword>
<dbReference type="PROSITE" id="PS51257">
    <property type="entry name" value="PROKAR_LIPOPROTEIN"/>
    <property type="match status" value="1"/>
</dbReference>
<sequence length="727" mass="77482">MNHWLKQMHKEAFMRKPFLVAIAGLAIAGCGPADDGGSGVDAGVSALCQIQGASEPFPGYPFEYQTFKDTIYPALVSDCGSSGCHGAPTGQGGYNVFGDGDTCPDAQSFNAFKAYSDYASASAASGSRMVAAVDGTLPAHVAKDALIPTFTDFIEKGIARYQEDSGGGKQPPYNYFDAGEYASKIQPMLEGCLVGGACHGVDSGSGRVYLATANAAAGTAELTDNIKAVVALVDINKTAIDSTFYKKSTDGHLSLTVSDPATLEAWIQAGIDNIPPDNGGGGEPIGCEDPSRFNEGVFRDEIMPMLLGEVDYNDIDGNRTTVGCLRSECHALDRGPGKFYIDLTAPTSEQIEAFSCFVNLENPSRSQVLLCPLQEAGCVAPGTHPGEDVFADVQDLNYQKVVAYLYATANGATPLDFAFFARKINTIYNDENAVDDGNVGLTCASAGCHNSPFAGQVDNGSNFGIIPEAFQERELFLNYVQSANFTFFPQADQSSLFLYPTNEIANTDNPLATGIDHPGGLCFDVDSQFALDVLKFAGGIRPNADGFLQDMLVAGVFAASDIDQESISDEANMTPRIFERSGAGQQFNGGEWDGFFSNNNEIDFLEAFELEADEVDGVNAYAVAYVLNTEFRALKVRAQVNSENDIQLYFGNGEDQANNGNPAAVTFELPPFGGTEPAVTPIIVKLFKDAADQTFSFNIQFEDDNGNVLNDADKKLVFTLSAEQAGI</sequence>
<dbReference type="KEGG" id="hoh:Hoch_1911"/>
<accession>D0LYY8</accession>
<gene>
    <name evidence="1" type="ordered locus">Hoch_1911</name>
</gene>